<dbReference type="AlphaFoldDB" id="A0A559IEP0"/>
<proteinExistence type="predicted"/>
<evidence type="ECO:0000313" key="2">
    <source>
        <dbReference type="EMBL" id="TVX86124.1"/>
    </source>
</evidence>
<dbReference type="InterPro" id="IPR048276">
    <property type="entry name" value="Phage_tail-like_C"/>
</dbReference>
<name>A0A559IEP0_9BACL</name>
<gene>
    <name evidence="2" type="ORF">FPZ44_24410</name>
</gene>
<comment type="caution">
    <text evidence="2">The sequence shown here is derived from an EMBL/GenBank/DDBJ whole genome shotgun (WGS) entry which is preliminary data.</text>
</comment>
<dbReference type="OrthoDB" id="2587378at2"/>
<evidence type="ECO:0000259" key="1">
    <source>
        <dbReference type="Pfam" id="PF20753"/>
    </source>
</evidence>
<dbReference type="Proteomes" id="UP000318102">
    <property type="component" value="Unassembled WGS sequence"/>
</dbReference>
<accession>A0A559IEP0</accession>
<dbReference type="EMBL" id="VNJK01000006">
    <property type="protein sequence ID" value="TVX86124.1"/>
    <property type="molecule type" value="Genomic_DNA"/>
</dbReference>
<keyword evidence="3" id="KW-1185">Reference proteome</keyword>
<dbReference type="Pfam" id="PF20753">
    <property type="entry name" value="DUF6558_C"/>
    <property type="match status" value="1"/>
</dbReference>
<organism evidence="2 3">
    <name type="scientific">Paenibacillus agilis</name>
    <dbReference type="NCBI Taxonomy" id="3020863"/>
    <lineage>
        <taxon>Bacteria</taxon>
        <taxon>Bacillati</taxon>
        <taxon>Bacillota</taxon>
        <taxon>Bacilli</taxon>
        <taxon>Bacillales</taxon>
        <taxon>Paenibacillaceae</taxon>
        <taxon>Paenibacillus</taxon>
    </lineage>
</organism>
<sequence>MTKRNGAGTIKLTNETNGQTLVFENLNNNEEVYVDCENEDIMTSLPMKYRYDDHNDVFLELDVGENLLTGEGEFDLTIRHEFKTLQG</sequence>
<reference evidence="2 3" key="1">
    <citation type="submission" date="2019-07" db="EMBL/GenBank/DDBJ databases">
        <authorList>
            <person name="Kim J."/>
        </authorList>
    </citation>
    <scope>NUCLEOTIDE SEQUENCE [LARGE SCALE GENOMIC DNA]</scope>
    <source>
        <strain evidence="2 3">N4</strain>
    </source>
</reference>
<evidence type="ECO:0000313" key="3">
    <source>
        <dbReference type="Proteomes" id="UP000318102"/>
    </source>
</evidence>
<protein>
    <recommendedName>
        <fullName evidence="1">Phage tail-like C-terminal domain-containing protein</fullName>
    </recommendedName>
</protein>
<feature type="domain" description="Phage tail-like C-terminal" evidence="1">
    <location>
        <begin position="4"/>
        <end position="78"/>
    </location>
</feature>